<accession>A0A429XCM8</accession>
<dbReference type="OrthoDB" id="11970at2"/>
<dbReference type="RefSeq" id="WP_126646495.1">
    <property type="nucleotide sequence ID" value="NZ_QYTW02000002.1"/>
</dbReference>
<name>A0A429XCM8_SIMTE</name>
<protein>
    <submittedName>
        <fullName evidence="1">Uncharacterized protein</fullName>
    </submittedName>
</protein>
<dbReference type="EMBL" id="QYTW02000002">
    <property type="protein sequence ID" value="RST61226.1"/>
    <property type="molecule type" value="Genomic_DNA"/>
</dbReference>
<evidence type="ECO:0000313" key="2">
    <source>
        <dbReference type="Proteomes" id="UP000287296"/>
    </source>
</evidence>
<comment type="caution">
    <text evidence="1">The sequence shown here is derived from an EMBL/GenBank/DDBJ whole genome shotgun (WGS) entry which is preliminary data.</text>
</comment>
<dbReference type="AlphaFoldDB" id="A0A429XCM8"/>
<sequence length="98" mass="11659">MQAKELPELFMTNGEKLKLWRMLRRLTTKVRTELDESHVDRAQKIQAYQIGHDSVVLDPDAREIQVLHGEEVRQRMPLELLERQPSRVLKLIRGEIFR</sequence>
<evidence type="ECO:0000313" key="1">
    <source>
        <dbReference type="EMBL" id="RST61226.1"/>
    </source>
</evidence>
<organism evidence="1 2">
    <name type="scientific">Siminovitchia terrae</name>
    <name type="common">Bacillus terrae</name>
    <dbReference type="NCBI Taxonomy" id="1914933"/>
    <lineage>
        <taxon>Bacteria</taxon>
        <taxon>Bacillati</taxon>
        <taxon>Bacillota</taxon>
        <taxon>Bacilli</taxon>
        <taxon>Bacillales</taxon>
        <taxon>Bacillaceae</taxon>
        <taxon>Siminovitchia</taxon>
    </lineage>
</organism>
<proteinExistence type="predicted"/>
<dbReference type="Proteomes" id="UP000287296">
    <property type="component" value="Unassembled WGS sequence"/>
</dbReference>
<reference evidence="1 2" key="1">
    <citation type="submission" date="2018-12" db="EMBL/GenBank/DDBJ databases">
        <authorList>
            <person name="Sun L."/>
            <person name="Chen Z."/>
        </authorList>
    </citation>
    <scope>NUCLEOTIDE SEQUENCE [LARGE SCALE GENOMIC DNA]</scope>
    <source>
        <strain evidence="1 2">LMG 29736</strain>
    </source>
</reference>
<gene>
    <name evidence="1" type="ORF">D5F11_004055</name>
</gene>